<evidence type="ECO:0000256" key="4">
    <source>
        <dbReference type="RuleBase" id="RU000363"/>
    </source>
</evidence>
<evidence type="ECO:0000256" key="3">
    <source>
        <dbReference type="ARBA" id="ARBA00023002"/>
    </source>
</evidence>
<dbReference type="Pfam" id="PF00106">
    <property type="entry name" value="adh_short"/>
    <property type="match status" value="1"/>
</dbReference>
<dbReference type="EMBL" id="KN847495">
    <property type="protein sequence ID" value="KIW15188.1"/>
    <property type="molecule type" value="Genomic_DNA"/>
</dbReference>
<dbReference type="VEuPathDB" id="FungiDB:PV08_05233"/>
<sequence length="237" mass="25075">MAGLSSLPNVTCLELDVTSQSSIDNAVATVRETAGGRLDGLVNNAGAAIMGPAIDTDMLQARRLFDVNYWGMVAMTKAFAEMLIAAQGAVVNIGSISGVLNAPFTSMYAASKSATLTYSETLRLEFAPFKVKVLTVVAGVVKSHIGDNTHVSIPQESLYRDAKEALDERVKNAGASVQVTAERFAEQLVRAVELGQSGQIWIGGSAGTVKMMRNLLPASILDRLVSQGTGLEKVKKD</sequence>
<comment type="similarity">
    <text evidence="1 4">Belongs to the short-chain dehydrogenases/reductases (SDR) family.</text>
</comment>
<dbReference type="PANTHER" id="PTHR44169">
    <property type="entry name" value="NADPH-DEPENDENT 1-ACYLDIHYDROXYACETONE PHOSPHATE REDUCTASE"/>
    <property type="match status" value="1"/>
</dbReference>
<keyword evidence="3" id="KW-0560">Oxidoreductase</keyword>
<dbReference type="Proteomes" id="UP000053328">
    <property type="component" value="Unassembled WGS sequence"/>
</dbReference>
<organism evidence="5 6">
    <name type="scientific">Exophiala spinifera</name>
    <dbReference type="NCBI Taxonomy" id="91928"/>
    <lineage>
        <taxon>Eukaryota</taxon>
        <taxon>Fungi</taxon>
        <taxon>Dikarya</taxon>
        <taxon>Ascomycota</taxon>
        <taxon>Pezizomycotina</taxon>
        <taxon>Eurotiomycetes</taxon>
        <taxon>Chaetothyriomycetidae</taxon>
        <taxon>Chaetothyriales</taxon>
        <taxon>Herpotrichiellaceae</taxon>
        <taxon>Exophiala</taxon>
    </lineage>
</organism>
<dbReference type="HOGENOM" id="CLU_010194_2_9_1"/>
<dbReference type="OrthoDB" id="2102561at2759"/>
<dbReference type="GeneID" id="27332316"/>
<keyword evidence="6" id="KW-1185">Reference proteome</keyword>
<dbReference type="STRING" id="91928.A0A0D2B8D6"/>
<dbReference type="PROSITE" id="PS00061">
    <property type="entry name" value="ADH_SHORT"/>
    <property type="match status" value="1"/>
</dbReference>
<keyword evidence="2" id="KW-0521">NADP</keyword>
<dbReference type="InterPro" id="IPR036291">
    <property type="entry name" value="NAD(P)-bd_dom_sf"/>
</dbReference>
<dbReference type="GO" id="GO:0000140">
    <property type="term" value="F:acylglycerone-phosphate reductase (NADP+) activity"/>
    <property type="evidence" value="ECO:0007669"/>
    <property type="project" value="TreeGrafter"/>
</dbReference>
<evidence type="ECO:0000313" key="5">
    <source>
        <dbReference type="EMBL" id="KIW15188.1"/>
    </source>
</evidence>
<dbReference type="GO" id="GO:0006654">
    <property type="term" value="P:phosphatidic acid biosynthetic process"/>
    <property type="evidence" value="ECO:0007669"/>
    <property type="project" value="TreeGrafter"/>
</dbReference>
<dbReference type="GO" id="GO:0019433">
    <property type="term" value="P:triglyceride catabolic process"/>
    <property type="evidence" value="ECO:0007669"/>
    <property type="project" value="TreeGrafter"/>
</dbReference>
<reference evidence="5 6" key="1">
    <citation type="submission" date="2015-01" db="EMBL/GenBank/DDBJ databases">
        <title>The Genome Sequence of Exophiala spinifera CBS89968.</title>
        <authorList>
            <consortium name="The Broad Institute Genomics Platform"/>
            <person name="Cuomo C."/>
            <person name="de Hoog S."/>
            <person name="Gorbushina A."/>
            <person name="Stielow B."/>
            <person name="Teixiera M."/>
            <person name="Abouelleil A."/>
            <person name="Chapman S.B."/>
            <person name="Priest M."/>
            <person name="Young S.K."/>
            <person name="Wortman J."/>
            <person name="Nusbaum C."/>
            <person name="Birren B."/>
        </authorList>
    </citation>
    <scope>NUCLEOTIDE SEQUENCE [LARGE SCALE GENOMIC DNA]</scope>
    <source>
        <strain evidence="5 6">CBS 89968</strain>
    </source>
</reference>
<dbReference type="InterPro" id="IPR020904">
    <property type="entry name" value="Sc_DH/Rdtase_CS"/>
</dbReference>
<dbReference type="InterPro" id="IPR002347">
    <property type="entry name" value="SDR_fam"/>
</dbReference>
<dbReference type="AlphaFoldDB" id="A0A0D2B8D6"/>
<dbReference type="GO" id="GO:0005811">
    <property type="term" value="C:lipid droplet"/>
    <property type="evidence" value="ECO:0007669"/>
    <property type="project" value="TreeGrafter"/>
</dbReference>
<name>A0A0D2B8D6_9EURO</name>
<dbReference type="GO" id="GO:0004806">
    <property type="term" value="F:triacylglycerol lipase activity"/>
    <property type="evidence" value="ECO:0007669"/>
    <property type="project" value="TreeGrafter"/>
</dbReference>
<gene>
    <name evidence="5" type="ORF">PV08_05233</name>
</gene>
<dbReference type="GO" id="GO:0005783">
    <property type="term" value="C:endoplasmic reticulum"/>
    <property type="evidence" value="ECO:0007669"/>
    <property type="project" value="TreeGrafter"/>
</dbReference>
<protein>
    <submittedName>
        <fullName evidence="5">Uncharacterized protein</fullName>
    </submittedName>
</protein>
<evidence type="ECO:0000313" key="6">
    <source>
        <dbReference type="Proteomes" id="UP000053328"/>
    </source>
</evidence>
<dbReference type="PANTHER" id="PTHR44169:SF6">
    <property type="entry name" value="NADPH-DEPENDENT 1-ACYLDIHYDROXYACETONE PHOSPHATE REDUCTASE"/>
    <property type="match status" value="1"/>
</dbReference>
<accession>A0A0D2B8D6</accession>
<evidence type="ECO:0000256" key="1">
    <source>
        <dbReference type="ARBA" id="ARBA00006484"/>
    </source>
</evidence>
<evidence type="ECO:0000256" key="2">
    <source>
        <dbReference type="ARBA" id="ARBA00022857"/>
    </source>
</evidence>
<dbReference type="PRINTS" id="PR00080">
    <property type="entry name" value="SDRFAMILY"/>
</dbReference>
<dbReference type="SUPFAM" id="SSF51735">
    <property type="entry name" value="NAD(P)-binding Rossmann-fold domains"/>
    <property type="match status" value="1"/>
</dbReference>
<proteinExistence type="inferred from homology"/>
<dbReference type="RefSeq" id="XP_016235404.1">
    <property type="nucleotide sequence ID" value="XM_016379577.1"/>
</dbReference>
<dbReference type="PRINTS" id="PR00081">
    <property type="entry name" value="GDHRDH"/>
</dbReference>
<dbReference type="Gene3D" id="3.40.50.720">
    <property type="entry name" value="NAD(P)-binding Rossmann-like Domain"/>
    <property type="match status" value="1"/>
</dbReference>